<sequence length="6849" mass="763084">MVLSEDEKQLQEGERFETGEETGREVKDKMPRSNDTEEGLLEDDTTKVYSTVHSGEKIVKQIFQVDSPEEAASKSSGEDEGNNATVEEPHLSKLVHDGHGIQAIPREQIEKANVVFVTPKPIEEEMTKNHQDNENETKNSREEDGCLKIIKEGNVNDSSQESIGVGPIQNFEDDKKETTNLSKGETASVRACESIALGTIHNTESLENIPGASQQEEGLQGDSGYLAPTEASANNEDKNASTAQVVEDKNDNRLAETTENSAKVTPQGEEDLQQGLQINESPENILGASLVKQKGGLQGEVENQYSIESSIENRDEVTSSIKNTEIGARAIGGEEETDHALKNDEPGETDREVESPGEVFDTAKQGNGLQADDDNLVPPETSINKRDELTSSVNTFGDNHENNRLAEATENSAKTTPEGEDSEPPSQGDETGESIALETAHGVEMPKDIPDLALVKQDEGLQEECEKITPEAEIEKRHEDTSYVKVVEDKDVNLSEATENRVKATPEGQEDSEHALHKHETRESTALKTDHGVENPKNVHDSALVKQEEVLLGEVENRYSTASSIENRDKETSSIKVAEDNDKNNRPVETTENHARVTQQGEEERDQVLLNDEPGETDREVESPGEVRDTVKQGNGLQGDDDKVFPQETSINKRDDLISSVGMYGDNHENNRLAEALENSAKTTSEGEDSEPPLTRDETAETTTLETNHGVEVPKNIPDPALVKQEEGLQAECEELASTEAEIEKGDGDTSYVKVTEDNYANNKLVEATENSTKTTPEGEEDPEKSIVLETAHGIEIPKNISDLALVKQEEGLQAECEKIALPEAEIEKRHEDTSCVKVVEDKDVNNSLAEATENSAKATPEGLEDSQHALHEHETRESIALETYHGVESPKNIPDSALVKQEEVLQGEVENQYSTESSIESRDGETSSIKVAKDNDENNRQAETTENHARVVQQGDEETDHVLQKYESGETNCEAERPREILDTVKQWNYLQEDDDNLVPETSCNKKDELTSSVEVFGDKIENNGQAEAKENSEKTTQESEEDSGHALQRDETGECIAHETNHGVEGPKNTPDPALVKQKEGLQAECEKLAPTEAEIEKRQGYISYSKVAEDNNANNKLAEDTKRNTKIPSESGEDSYKALLTDEPGETIRGLTNHNVEGPENNLDSLLVKQGEGMQGEGDNLGQTKTSIKVAEDEDNIRPIETTRNSIKVILKGEEDSEHVLQKDDPQQKPILERNHDVEKPEENLDKSLVNQEEDLQVQGEHLVPTEASMENKDEDIPNVKMAGHKAENNMQDEDRENSPKGTPKVEDSEHSLNKDARGEIIGCEADHEIESLEKIDSSPLVNQEVFLQGEGENLISKEASEERRDEDTSYMKIANGNDNDDNDGVAAEAADISVKATTKGEENLDQVLQKDEPGKQPEQLLDVVSEDKEPEYILEKMENTTLMKEEGIIQNLEETLEVEKKEETKTVDDKKEKEAAIEKVFNTTSFSEEIGVQMAEEIHNIRDRSPEFNEKELTKENSIEEQQYGALETAASSTNTEKSVIEKPATAELPSSSDEKETVKERIKEEESDVTVLKEEAGGTTLEFIKQTEATELTEKAKAENLQDCAGQSRDFTALTTIENYSFMPEVPVEEINEKLLKQEKNTIIDSDSASEAVVTEEGLKETKPDKKEHVKSFDIVPEEKGLATFETGVSLDSVDIEVQSEENSKSEEIMGKKILTVPDETGEKIEHQMEDKAPTGGIDNELSLTTRETTLDGISGDGSRDYYIMPLQEHVPTATAVGKIMEETSARDEIIDEIAKIPSSVQKTDEKLIQKEDESINPTDASELLSSDDGKDSAIEELKHADAELHMPPKRHIEKNSYETEDVEISKRGETSDLADQTEVCKLESLEVENPSDDPSKPIAVSPYQGSEKTILEQGDFVQTEGILTGVLVEKGTTGMKTNVCSQECEPTNTKNDELLAEKNLESDDLDPKLVFITESGHKDPSHETLPKTNKSQTEENNNDVQDWNFESVEPQIKPQVQGKTETKMAMETKLKAEDRINVSQTTKETITTHIVTEGVHERIQEVSGSEGINEQAIHGESELKETQKVSAEDYALEKVEDCATKSTDYLEATDSNEQTETVKTDIQEPTREKETSGTKALKEEKLQDEFSLKPEDVTTTVVEDSEEKIKVEVDQFLEDSDNATVVPTKSIVGEVPMDDKAVKETSSDERLETITIQPHPQTEEVGSKNFRMEAVDGSESIKEQAIEQESQLKEIYEVSTEDDILKKMEDYGTKSSNYLEAKDPKKHTETIQEPTRETEASGTKAQAEEKIQDEVSLKHVDVSKTEAEDTKETIKEKIEVEADNFLDKNDNTTMVPAKPPIQEAHMDDNSNESLKTTTIQPCPQAEEVGNKKLQIEEVDGSEGIKEQAIHAASELKETHKVYVEDDILEKVEDFGTKSSDYQEETDSNEQTETLKADIKETARETEASGTKVYAEDGIVEKVEGCVRKSSDVSVETIPIQPSPQAEEVGSKKLQIEEVDGSEAIKEQVEDFGAKSSDYQEEKDSSEQTETLKADIQEKTRQTEASGTKVYVEDDIVEKVEDCGRKSSNYLEETSSIKQTETITANTQELTRETEVSETKAPEDEKIQGEDNLKPVEISTTEAECTKEMIKEKIKVKADKFLDGDDNATVVPAESTIQEAHMDEEVGKETRTDESVETIPIQLCPPAEEVGSKKLQIEEGDRSEGIKDQATHAEIELKEIHKVYAKDDMVEKVEDCGRKSPDYLEDTDSSEQTEAHTTNIQEPTKETKASRNNALEDVMIQDEVSLKHVEISTTEAKDTNEAIKEKMEIDKFLDEDDNVNAVPAESTIREAHMDEETVKETRSDESVETIPIQPCTQAEEVGSKKLQIEEVDVSEGIKEQATHAESELKEIHKVYAEDDILEKVKEFGTKSSDYQEETNSNEQTEIFKADVQETTRETEASGAKVYAEDNIVEKVEDSGRKSSEYQEEKDSIKQTETLTADFQEPTRETEASDSKALEEEKIQGEIRLKPAESSTTKVEDTKEKIEENIKVEADKFIDGDDNATAVPTESTRREAHMDDEAIKETRSDESVETIPIQPHPQAEEVGSKKLQIEEVEGSEGIKEHATHAESELKEIHKVYAEDDILEKVEEFGKKSADYKEETDSSELTKTLKVDGQETTRVTEASGSTVFAEDDIVEKVEDCGRKSSDYLKEIDSNKQTETFKPDIQEPTRETETSGRKALEEGKIQDEVSLKPIEISTTETEDTKETIKENIKVETDKFLNEDDNATMVPTESPVREAHVDDEAVKETRLDGSVESIPIEPCPQPEEVSSKNLQIEEVDGSEGIKEQAIHAESDLKEIHKVYAEDDILEKVEEFGKKSSDYLEETDSSGQTETLTVDIQEPTRETEASGTKAPEEVTIQDRVSLKPIEISTIDAEDTKGTIKQNIKVESDKFLDKDDNKTAVPAESTIREAHMDDEAVKDTRSDESVETIPIQPCPLIEEVGSKKPQIEEIDVSEGIKGQATHAESELKEIHKVYAEDDILEKVKDFGTKSSDYQEETNSNEQTEVLKADVQETTREIEASGAKVCAEDDIVEKVEDCGRKSSDYLVETSSIKQTETITADTQELTRDTEASETNALEEEKIQGEVSLKPAEISTTEAPGTSETIKEKIKVEANKFHDEDDNATAVPIESSIREVHMDDEAVKETRSDESVEKIPIQPCPLPKEVSSKKLQIEEVDVSEGIKEQATHAESELKEIHKVYAADDILEKVKDFGTKSPDYQEETNSNEQIEIIKANVQETTRETEASGAKVYAEDDIVEKVEDCGRKSPVYLEETSSIKQTETITANTQELTRETEASETKAPEEEKIPGEVSLKPVEISTTEAESTKETIKEKIRVEADKFLDEGDNETTVPAKSTIREAHMDDEAVKETRSNESVETIPIQPCPLLEEVGSKKLQIEEVDVSEGIKEQATHAESELKEIHKVYAADDILEKVKDFGTKSFGYQEEINSNEQTEILKADVQETTRETEASRAKVCADDDIVEKVEDCGRKSSYYLEETSSIKQTETITANTQELTRETEPFETKAPEEEKIQGEVSLKPAEISTTEAKGTKETIKARIKVEPNIFLDEVDNATAAPVESTIREAHMDDEGVKETRSDESVETISIQPCLLPEEVGSKKLQIEEVDVSEGIKEQATHAESELKEIHKVYAEDDILEKVKDFGTKSSDYQEETNSNEQTEILKADVQETTRETEASGAKVYAEDNIVEKVEDCGRKSSDYLEETSSIKQTETITADTQELTRETKASETNALEEEKIQGEVNLKPTEISTTEAEGTRETIKEKIEVKADKFHDEDDNATAVPTESTIREVHMDDEAVKETRSDESVESIPIQPCPLLEEVGSKKLQIEEVDVSEGIKEQATHAESELDEIQKVYAEDDILEKVKEFGTKSSDYQEETSSNEQAEILKADVQETTRETEASGAKVYAENDIVEKVEDCGRKSSDYLEETSSIKQTETITANTQELTRETEASETKAPDEEKIPREVSFKPAEISTTKVEGTKETIKEKIRVEADKFLDEVDNETTVPAELTIREAHMDDEAVKETRSDECIETIPIQPCPLLKEVGSKKLQIEEVDVSEGIKEQATQAKSKLKEIHKVYAEDDIHGKVKDFGIKSSDYQVETNSNEQTEILTADVQETTKETEASDAKVYAEYDIVGKVEDCGRKSLDYLEEPSFIKQTETITTDTQELTRETEASKTKAPEEEKIQGVVSLKPAEISTTEAESTKETIKEKIKVEADKFLNEDDSETAVPAKSTIQEAYMDDKSVKETRSDESVETIPIRPCPLPEELGCQKLQSEEVDVSEGIKEQATHAESELKEIHKVYAEDDILEKEKDFGTKSSDYHEETNSHEQKEIFKADVQETTRETEASGAKVYAEDDIVEKVEDYGRKSSDYLEETSSIKQTETITADTQELTRETETSERKVPEEEKIKGEVSLKPAEISTTDAEGTKEMIKEQIKVEADKFLDEVDNATAVPTKSTIREAHMDDEGVKKARSDESVETIPIQPCPLPEEVGSKKLQIEEVDVSEGIKEQATHAESELKEIHKVYAEDDILEKLKDFGTKSFDYQEETNSNEQTEILKADVQETTREKEASSAKVYAEDDIIEKVEACGRKSSDYLVETSSIKQTKTITANTQELTRDTKASETNALEEEKIQGEVSLKPAEISTTEAEGTSETIKEKIKVEADKFHDEDDNATAVPTESTIREAHMDDEVVKETTSDGSVETIPIQPCPLVEEVGSKKLQNEEVDVSEGIKEQATHVESELKEIHKVYAEDYILEKVEEFGKKSADYKEETDHSKLTETLKADVQETTRVTEASGSKVYAEDDIFEKVENYGTKSSDYLEETDSNKQTVTITADIQETTGETESSRRKASEERKIQDEVSLKPVQISTTKAEDTKEMIKENIKVEVDKFLHEDHNATVVPTKSPVGEAHMDDEAVKETRSDESVETIPIQSCPLSKEVGSKKLQIEEVDVSEGIKEQATHGESELKEIHKVYAEYDILEKVKNFGTKSSDYLEETDSNEQIETLKADVQETTRETEVSETKALEEGKIQDKVSLEHVEISTTEAEDTKEMIKEKIKVEADKFLDEDDNATMVPVESTVREAHMDDEAVKETRLDESVETIPIQPCPQAEEVGSKKLQIEEVDGSEGIKEQATRAESELKEIHKVYAEDDILEKVKDFGTKSSDYQEEHTNKQTKILKADVQETTRDTKASGAKVYAEYDMVEKVEDYGRKSFDYLEETCSIKQTETITANTQELTMETGAFGIKAPEEEKIQDKVSLKLVDVLRTEAEDTEEMIKEKVKVEADNILDEDDNATVVPAESPIRVAHMDDKVVKETILDKSLETITIQPCPQAEDFGIEEVDESEGIKEQAMHGERELKESHRVSAEDDILQKVEDYGTKSSDYLEATNPSEQAATVKANIQELTMETELSGTKAPEEENIQDEVSLKPANVSTREAEDAKEKIKEYIEVEVDKCLDENDNATAVPAESHIGEAHMDVEAVKEISLDESLETSTIENIRLEQEGPMAHKNEEKESVTPVKPGADEVEDAKTIPNAVICSKYLGVEETQETGQSLRVEKLDSDRTEEGIKDDSGTLSEAKYLGIEMVTQGEMTSGQTLPTGNREEEFQTLSSALLSLEQEHGPKFIVKEAEAIKIMEEEIINDKNIDDSLAIKATEDACLQNKEQLQTLSSALLSEEQKHEAQTEFKKTEEESTKEVETLDDKNMNNFSAIKESEERGLEQEEPMDHEHVEKESVTLGKQDTDEAEVTKTVSAADSRPKYFGVEETHEIGESLRVEKLDSEGNEEGVKESSVTVFKSESLGIETVTKDVMTPDQTLPAVILEDHFQIASSELHSLGQEHGPTTAFTDTEAIKTTKVKMLDDETCLQEEVSESLKSTDTNEVEETKTASGTVFESKYQTDETGERLTVEKLDAAEGKETKGTSETSSNSKALCVEADSKDEVIAGQTLAAGKLGEQLQTLSSSFLSREQEHRPTTAAERTEEEEMEEAKIIGDESIDNSSAAKTTEGTCLKMKEHVELEVSTLGLESSKATHSGSSNEIQEEEGSKLDQASKLDSHEKEEMKYDDSPSGVQSPLVLPKSEDMKEKHLEAAMSDLNAEENWCKETVEENQIFKNQISMEEVREVMEEKEVAKDSQSVIESHQGDELKAEECPEEETNKTFKATTKANQHEALKLPELIDKDSANENIEKKITAEESSYLDEAEGKNIEKAVSEQDLDYKSGETHITKEKTEVITLGEKETGVEISQKEGTAGFSEVNEITEDIQQLEKNLCSI</sequence>
<feature type="region of interest" description="Disordered" evidence="2">
    <location>
        <begin position="4678"/>
        <end position="4702"/>
    </location>
</feature>
<comment type="caution">
    <text evidence="3">The sequence shown here is derived from an EMBL/GenBank/DDBJ whole genome shotgun (WGS) entry which is preliminary data.</text>
</comment>
<feature type="compositionally biased region" description="Polar residues" evidence="2">
    <location>
        <begin position="2930"/>
        <end position="2945"/>
    </location>
</feature>
<feature type="region of interest" description="Disordered" evidence="2">
    <location>
        <begin position="4503"/>
        <end position="4540"/>
    </location>
</feature>
<feature type="compositionally biased region" description="Polar residues" evidence="2">
    <location>
        <begin position="3838"/>
        <end position="3850"/>
    </location>
</feature>
<feature type="region of interest" description="Disordered" evidence="2">
    <location>
        <begin position="60"/>
        <end position="98"/>
    </location>
</feature>
<feature type="compositionally biased region" description="Basic and acidic residues" evidence="2">
    <location>
        <begin position="920"/>
        <end position="950"/>
    </location>
</feature>
<name>A0A922JTG5_CARIL</name>
<feature type="compositionally biased region" description="Polar residues" evidence="2">
    <location>
        <begin position="910"/>
        <end position="919"/>
    </location>
</feature>
<feature type="compositionally biased region" description="Polar residues" evidence="2">
    <location>
        <begin position="4448"/>
        <end position="4461"/>
    </location>
</feature>
<feature type="region of interest" description="Disordered" evidence="2">
    <location>
        <begin position="202"/>
        <end position="281"/>
    </location>
</feature>
<feature type="compositionally biased region" description="Basic and acidic residues" evidence="2">
    <location>
        <begin position="2532"/>
        <end position="2563"/>
    </location>
</feature>
<feature type="compositionally biased region" description="Basic and acidic residues" evidence="2">
    <location>
        <begin position="1362"/>
        <end position="1373"/>
    </location>
</feature>
<feature type="compositionally biased region" description="Basic and acidic residues" evidence="2">
    <location>
        <begin position="3851"/>
        <end position="3869"/>
    </location>
</feature>
<feature type="compositionally biased region" description="Polar residues" evidence="2">
    <location>
        <begin position="2594"/>
        <end position="2610"/>
    </location>
</feature>
<feature type="compositionally biased region" description="Basic and acidic residues" evidence="2">
    <location>
        <begin position="2122"/>
        <end position="2144"/>
    </location>
</feature>
<feature type="compositionally biased region" description="Polar residues" evidence="2">
    <location>
        <begin position="5406"/>
        <end position="5423"/>
    </location>
</feature>
<feature type="compositionally biased region" description="Polar residues" evidence="2">
    <location>
        <begin position="4954"/>
        <end position="4969"/>
    </location>
</feature>
<feature type="region of interest" description="Disordered" evidence="2">
    <location>
        <begin position="1216"/>
        <end position="1320"/>
    </location>
</feature>
<feature type="compositionally biased region" description="Basic and acidic residues" evidence="2">
    <location>
        <begin position="3071"/>
        <end position="3090"/>
    </location>
</feature>
<feature type="compositionally biased region" description="Basic and acidic residues" evidence="2">
    <location>
        <begin position="511"/>
        <end position="540"/>
    </location>
</feature>
<evidence type="ECO:0000256" key="2">
    <source>
        <dbReference type="SAM" id="MobiDB-lite"/>
    </source>
</evidence>
<feature type="region of interest" description="Disordered" evidence="2">
    <location>
        <begin position="3381"/>
        <end position="3421"/>
    </location>
</feature>
<evidence type="ECO:0000313" key="3">
    <source>
        <dbReference type="EMBL" id="KAG6720038.1"/>
    </source>
</evidence>
<feature type="region of interest" description="Disordered" evidence="2">
    <location>
        <begin position="492"/>
        <end position="545"/>
    </location>
</feature>
<feature type="compositionally biased region" description="Basic and acidic residues" evidence="2">
    <location>
        <begin position="1307"/>
        <end position="1320"/>
    </location>
</feature>
<feature type="compositionally biased region" description="Basic and acidic residues" evidence="2">
    <location>
        <begin position="5135"/>
        <end position="5151"/>
    </location>
</feature>
<feature type="region of interest" description="Disordered" evidence="2">
    <location>
        <begin position="5193"/>
        <end position="5236"/>
    </location>
</feature>
<feature type="compositionally biased region" description="Polar residues" evidence="2">
    <location>
        <begin position="202"/>
        <end position="217"/>
    </location>
</feature>
<feature type="compositionally biased region" description="Basic and acidic residues" evidence="2">
    <location>
        <begin position="4075"/>
        <end position="4093"/>
    </location>
</feature>
<feature type="region of interest" description="Disordered" evidence="2">
    <location>
        <begin position="886"/>
        <end position="979"/>
    </location>
</feature>
<feature type="region of interest" description="Disordered" evidence="2">
    <location>
        <begin position="1"/>
        <end position="48"/>
    </location>
</feature>
<accession>A0A922JTG5</accession>
<feature type="region of interest" description="Disordered" evidence="2">
    <location>
        <begin position="2594"/>
        <end position="2641"/>
    </location>
</feature>
<feature type="region of interest" description="Disordered" evidence="2">
    <location>
        <begin position="3059"/>
        <end position="3109"/>
    </location>
</feature>
<feature type="compositionally biased region" description="Polar residues" evidence="2">
    <location>
        <begin position="847"/>
        <end position="858"/>
    </location>
</feature>
<feature type="compositionally biased region" description="Basic and acidic residues" evidence="2">
    <location>
        <begin position="246"/>
        <end position="256"/>
    </location>
</feature>
<feature type="compositionally biased region" description="Basic and acidic residues" evidence="2">
    <location>
        <begin position="5424"/>
        <end position="5437"/>
    </location>
</feature>
<feature type="region of interest" description="Disordered" evidence="2">
    <location>
        <begin position="2347"/>
        <end position="2386"/>
    </location>
</feature>
<feature type="region of interest" description="Disordered" evidence="2">
    <location>
        <begin position="1175"/>
        <end position="1202"/>
    </location>
</feature>
<feature type="compositionally biased region" description="Polar residues" evidence="2">
    <location>
        <begin position="6574"/>
        <end position="6584"/>
    </location>
</feature>
<feature type="compositionally biased region" description="Basic and acidic residues" evidence="2">
    <location>
        <begin position="2972"/>
        <end position="2994"/>
    </location>
</feature>
<feature type="region of interest" description="Disordered" evidence="2">
    <location>
        <begin position="120"/>
        <end position="186"/>
    </location>
</feature>
<feature type="region of interest" description="Disordered" evidence="2">
    <location>
        <begin position="3156"/>
        <end position="3188"/>
    </location>
</feature>
<feature type="region of interest" description="Disordered" evidence="2">
    <location>
        <begin position="6292"/>
        <end position="6324"/>
    </location>
</feature>
<feature type="compositionally biased region" description="Basic and acidic residues" evidence="2">
    <location>
        <begin position="1018"/>
        <end position="1064"/>
    </location>
</feature>
<feature type="compositionally biased region" description="Polar residues" evidence="2">
    <location>
        <begin position="6601"/>
        <end position="6615"/>
    </location>
</feature>
<feature type="compositionally biased region" description="Basic and acidic residues" evidence="2">
    <location>
        <begin position="4463"/>
        <end position="4477"/>
    </location>
</feature>
<feature type="compositionally biased region" description="Basic and acidic residues" evidence="2">
    <location>
        <begin position="3469"/>
        <end position="3487"/>
    </location>
</feature>
<feature type="compositionally biased region" description="Polar residues" evidence="2">
    <location>
        <begin position="2773"/>
        <end position="2783"/>
    </location>
</feature>
<feature type="compositionally biased region" description="Basic and acidic residues" evidence="2">
    <location>
        <begin position="1503"/>
        <end position="1522"/>
    </location>
</feature>
<feature type="region of interest" description="Disordered" evidence="2">
    <location>
        <begin position="2492"/>
        <end position="2512"/>
    </location>
</feature>
<feature type="compositionally biased region" description="Polar residues" evidence="2">
    <location>
        <begin position="2373"/>
        <end position="2383"/>
    </location>
</feature>
<feature type="compositionally biased region" description="Basic and acidic residues" evidence="2">
    <location>
        <begin position="338"/>
        <end position="354"/>
    </location>
</feature>
<feature type="compositionally biased region" description="Basic and acidic residues" evidence="2">
    <location>
        <begin position="3296"/>
        <end position="3314"/>
    </location>
</feature>
<feature type="compositionally biased region" description="Basic and acidic residues" evidence="2">
    <location>
        <begin position="2282"/>
        <end position="2301"/>
    </location>
</feature>
<feature type="region of interest" description="Disordered" evidence="2">
    <location>
        <begin position="2114"/>
        <end position="2144"/>
    </location>
</feature>
<evidence type="ECO:0000313" key="4">
    <source>
        <dbReference type="Proteomes" id="UP000811246"/>
    </source>
</evidence>
<feature type="compositionally biased region" description="Polar residues" evidence="2">
    <location>
        <begin position="4678"/>
        <end position="4688"/>
    </location>
</feature>
<feature type="compositionally biased region" description="Basic and acidic residues" evidence="2">
    <location>
        <begin position="1557"/>
        <end position="1568"/>
    </location>
</feature>
<feature type="compositionally biased region" description="Basic and acidic residues" evidence="2">
    <location>
        <begin position="87"/>
        <end position="98"/>
    </location>
</feature>
<feature type="compositionally biased region" description="Basic and acidic residues" evidence="2">
    <location>
        <begin position="1"/>
        <end position="35"/>
    </location>
</feature>
<feature type="compositionally biased region" description="Basic and acidic residues" evidence="2">
    <location>
        <begin position="5040"/>
        <end position="5055"/>
    </location>
</feature>
<feature type="compositionally biased region" description="Basic and acidic residues" evidence="2">
    <location>
        <begin position="1956"/>
        <end position="1973"/>
    </location>
</feature>
<feature type="region of interest" description="Disordered" evidence="2">
    <location>
        <begin position="3207"/>
        <end position="3268"/>
    </location>
</feature>
<feature type="region of interest" description="Disordered" evidence="2">
    <location>
        <begin position="1018"/>
        <end position="1076"/>
    </location>
</feature>
<feature type="region of interest" description="Disordered" evidence="2">
    <location>
        <begin position="558"/>
        <end position="734"/>
    </location>
</feature>
<feature type="compositionally biased region" description="Basic and acidic residues" evidence="2">
    <location>
        <begin position="4523"/>
        <end position="4540"/>
    </location>
</feature>
<feature type="region of interest" description="Disordered" evidence="2">
    <location>
        <begin position="3838"/>
        <end position="3890"/>
    </location>
</feature>
<feature type="compositionally biased region" description="Basic and acidic residues" evidence="2">
    <location>
        <begin position="492"/>
        <end position="504"/>
    </location>
</feature>
<feature type="region of interest" description="Disordered" evidence="2">
    <location>
        <begin position="6701"/>
        <end position="6753"/>
    </location>
</feature>
<feature type="region of interest" description="Disordered" evidence="2">
    <location>
        <begin position="4817"/>
        <end position="4843"/>
    </location>
</feature>
<proteinExistence type="predicted"/>
<feature type="compositionally biased region" description="Basic and acidic residues" evidence="2">
    <location>
        <begin position="4746"/>
        <end position="4764"/>
    </location>
</feature>
<feature type="region of interest" description="Disordered" evidence="2">
    <location>
        <begin position="847"/>
        <end position="874"/>
    </location>
</feature>
<feature type="compositionally biased region" description="Basic and acidic residues" evidence="2">
    <location>
        <begin position="961"/>
        <end position="979"/>
    </location>
</feature>
<feature type="compositionally biased region" description="Polar residues" evidence="2">
    <location>
        <begin position="3389"/>
        <end position="3398"/>
    </location>
</feature>
<feature type="compositionally biased region" description="Basic and acidic residues" evidence="2">
    <location>
        <begin position="1981"/>
        <end position="1991"/>
    </location>
</feature>
<feature type="compositionally biased region" description="Basic and acidic residues" evidence="2">
    <location>
        <begin position="2454"/>
        <end position="2468"/>
    </location>
</feature>
<feature type="region of interest" description="Disordered" evidence="2">
    <location>
        <begin position="1856"/>
        <end position="1880"/>
    </location>
</feature>
<feature type="region of interest" description="Disordered" evidence="2">
    <location>
        <begin position="5040"/>
        <end position="5071"/>
    </location>
</feature>
<feature type="compositionally biased region" description="Basic and acidic residues" evidence="2">
    <location>
        <begin position="4819"/>
        <end position="4831"/>
    </location>
</feature>
<feature type="region of interest" description="Disordered" evidence="2">
    <location>
        <begin position="5125"/>
        <end position="5154"/>
    </location>
</feature>
<feature type="compositionally biased region" description="Basic and acidic residues" evidence="2">
    <location>
        <begin position="2946"/>
        <end position="2960"/>
    </location>
</feature>
<feature type="compositionally biased region" description="Polar residues" evidence="2">
    <location>
        <begin position="1992"/>
        <end position="2007"/>
    </location>
</feature>
<feature type="region of interest" description="Disordered" evidence="2">
    <location>
        <begin position="2532"/>
        <end position="2567"/>
    </location>
</feature>
<feature type="region of interest" description="Disordered" evidence="2">
    <location>
        <begin position="1503"/>
        <end position="1568"/>
    </location>
</feature>
<keyword evidence="1" id="KW-0175">Coiled coil</keyword>
<feature type="compositionally biased region" description="Basic and acidic residues" evidence="2">
    <location>
        <begin position="3207"/>
        <end position="3252"/>
    </location>
</feature>
<feature type="region of interest" description="Disordered" evidence="2">
    <location>
        <begin position="5393"/>
        <end position="5437"/>
    </location>
</feature>
<feature type="compositionally biased region" description="Basic and acidic residues" evidence="2">
    <location>
        <begin position="3005"/>
        <end position="3031"/>
    </location>
</feature>
<feature type="compositionally biased region" description="Basic and acidic residues" evidence="2">
    <location>
        <begin position="2711"/>
        <end position="2729"/>
    </location>
</feature>
<feature type="region of interest" description="Disordered" evidence="2">
    <location>
        <begin position="4736"/>
        <end position="4764"/>
    </location>
</feature>
<feature type="compositionally biased region" description="Polar residues" evidence="2">
    <location>
        <begin position="4506"/>
        <end position="4522"/>
    </location>
</feature>
<feature type="region of interest" description="Disordered" evidence="2">
    <location>
        <begin position="4951"/>
        <end position="5006"/>
    </location>
</feature>
<feature type="compositionally biased region" description="Basic and acidic residues" evidence="2">
    <location>
        <begin position="6717"/>
        <end position="6734"/>
    </location>
</feature>
<gene>
    <name evidence="3" type="ORF">I3842_03G038100</name>
</gene>
<feature type="region of interest" description="Disordered" evidence="2">
    <location>
        <begin position="6600"/>
        <end position="6655"/>
    </location>
</feature>
<feature type="region of interest" description="Disordered" evidence="2">
    <location>
        <begin position="5342"/>
        <end position="5374"/>
    </location>
</feature>
<feature type="compositionally biased region" description="Basic and acidic residues" evidence="2">
    <location>
        <begin position="616"/>
        <end position="631"/>
    </location>
</feature>
<feature type="region of interest" description="Disordered" evidence="2">
    <location>
        <begin position="2673"/>
        <end position="2729"/>
    </location>
</feature>
<feature type="coiled-coil region" evidence="1">
    <location>
        <begin position="1446"/>
        <end position="1477"/>
    </location>
</feature>
<organism evidence="3 4">
    <name type="scientific">Carya illinoinensis</name>
    <name type="common">Pecan</name>
    <dbReference type="NCBI Taxonomy" id="32201"/>
    <lineage>
        <taxon>Eukaryota</taxon>
        <taxon>Viridiplantae</taxon>
        <taxon>Streptophyta</taxon>
        <taxon>Embryophyta</taxon>
        <taxon>Tracheophyta</taxon>
        <taxon>Spermatophyta</taxon>
        <taxon>Magnoliopsida</taxon>
        <taxon>eudicotyledons</taxon>
        <taxon>Gunneridae</taxon>
        <taxon>Pentapetalae</taxon>
        <taxon>rosids</taxon>
        <taxon>fabids</taxon>
        <taxon>Fagales</taxon>
        <taxon>Juglandaceae</taxon>
        <taxon>Carya</taxon>
    </lineage>
</organism>
<feature type="compositionally biased region" description="Basic and acidic residues" evidence="2">
    <location>
        <begin position="6620"/>
        <end position="6642"/>
    </location>
</feature>
<evidence type="ECO:0008006" key="5">
    <source>
        <dbReference type="Google" id="ProtNLM"/>
    </source>
</evidence>
<feature type="region of interest" description="Disordered" evidence="2">
    <location>
        <begin position="4072"/>
        <end position="4111"/>
    </location>
</feature>
<dbReference type="Proteomes" id="UP000811246">
    <property type="component" value="Chromosome 3"/>
</dbReference>
<feature type="compositionally biased region" description="Basic and acidic residues" evidence="2">
    <location>
        <begin position="4970"/>
        <end position="4992"/>
    </location>
</feature>
<reference evidence="3" key="1">
    <citation type="submission" date="2021-01" db="EMBL/GenBank/DDBJ databases">
        <authorList>
            <person name="Lovell J.T."/>
            <person name="Bentley N."/>
            <person name="Bhattarai G."/>
            <person name="Jenkins J.W."/>
            <person name="Sreedasyam A."/>
            <person name="Alarcon Y."/>
            <person name="Bock C."/>
            <person name="Boston L."/>
            <person name="Carlson J."/>
            <person name="Cervantes K."/>
            <person name="Clermont K."/>
            <person name="Krom N."/>
            <person name="Kubenka K."/>
            <person name="Mamidi S."/>
            <person name="Mattison C."/>
            <person name="Monteros M."/>
            <person name="Pisani C."/>
            <person name="Plott C."/>
            <person name="Rajasekar S."/>
            <person name="Rhein H.S."/>
            <person name="Rohla C."/>
            <person name="Song M."/>
            <person name="Hilaire R.S."/>
            <person name="Shu S."/>
            <person name="Wells L."/>
            <person name="Wang X."/>
            <person name="Webber J."/>
            <person name="Heerema R.J."/>
            <person name="Klein P."/>
            <person name="Conner P."/>
            <person name="Grauke L."/>
            <person name="Grimwood J."/>
            <person name="Schmutz J."/>
            <person name="Randall J.J."/>
        </authorList>
    </citation>
    <scope>NUCLEOTIDE SEQUENCE</scope>
    <source>
        <tissue evidence="3">Leaf</tissue>
    </source>
</reference>
<feature type="region of interest" description="Disordered" evidence="2">
    <location>
        <begin position="2277"/>
        <end position="2314"/>
    </location>
</feature>
<feature type="compositionally biased region" description="Basic and acidic residues" evidence="2">
    <location>
        <begin position="1216"/>
        <end position="1249"/>
    </location>
</feature>
<feature type="region of interest" description="Disordered" evidence="2">
    <location>
        <begin position="2436"/>
        <end position="2471"/>
    </location>
</feature>
<feature type="region of interest" description="Disordered" evidence="2">
    <location>
        <begin position="312"/>
        <end position="447"/>
    </location>
</feature>
<feature type="compositionally biased region" description="Basic and acidic residues" evidence="2">
    <location>
        <begin position="5583"/>
        <end position="5602"/>
    </location>
</feature>
<feature type="region of interest" description="Disordered" evidence="2">
    <location>
        <begin position="5574"/>
        <end position="5602"/>
    </location>
</feature>
<feature type="region of interest" description="Disordered" evidence="2">
    <location>
        <begin position="6253"/>
        <end position="6276"/>
    </location>
</feature>
<feature type="compositionally biased region" description="Polar residues" evidence="2">
    <location>
        <begin position="5223"/>
        <end position="5233"/>
    </location>
</feature>
<feature type="compositionally biased region" description="Basic and acidic residues" evidence="2">
    <location>
        <begin position="1859"/>
        <end position="1876"/>
    </location>
</feature>
<feature type="compositionally biased region" description="Basic and acidic residues" evidence="2">
    <location>
        <begin position="6743"/>
        <end position="6753"/>
    </location>
</feature>
<feature type="compositionally biased region" description="Basic and acidic residues" evidence="2">
    <location>
        <begin position="121"/>
        <end position="151"/>
    </location>
</feature>
<feature type="region of interest" description="Disordered" evidence="2">
    <location>
        <begin position="3458"/>
        <end position="3505"/>
    </location>
</feature>
<feature type="region of interest" description="Disordered" evidence="2">
    <location>
        <begin position="2757"/>
        <end position="2793"/>
    </location>
</feature>
<feature type="region of interest" description="Disordered" evidence="2">
    <location>
        <begin position="763"/>
        <end position="784"/>
    </location>
</feature>
<feature type="compositionally biased region" description="Basic and acidic residues" evidence="2">
    <location>
        <begin position="2611"/>
        <end position="2635"/>
    </location>
</feature>
<feature type="region of interest" description="Disordered" evidence="2">
    <location>
        <begin position="3285"/>
        <end position="3332"/>
    </location>
</feature>
<protein>
    <recommendedName>
        <fullName evidence="5">Titin-like</fullName>
    </recommendedName>
</protein>
<feature type="compositionally biased region" description="Basic and acidic residues" evidence="2">
    <location>
        <begin position="2681"/>
        <end position="2695"/>
    </location>
</feature>
<feature type="region of interest" description="Disordered" evidence="2">
    <location>
        <begin position="1116"/>
        <end position="1139"/>
    </location>
</feature>
<feature type="compositionally biased region" description="Polar residues" evidence="2">
    <location>
        <begin position="3179"/>
        <end position="3188"/>
    </location>
</feature>
<feature type="compositionally biased region" description="Basic and acidic residues" evidence="2">
    <location>
        <begin position="640"/>
        <end position="657"/>
    </location>
</feature>
<feature type="compositionally biased region" description="Basic and acidic residues" evidence="2">
    <location>
        <begin position="6254"/>
        <end position="6276"/>
    </location>
</feature>
<feature type="region of interest" description="Disordered" evidence="2">
    <location>
        <begin position="6446"/>
        <end position="6505"/>
    </location>
</feature>
<evidence type="ECO:0000256" key="1">
    <source>
        <dbReference type="SAM" id="Coils"/>
    </source>
</evidence>
<dbReference type="PANTHER" id="PTHR35511">
    <property type="entry name" value="A-KINASE ANCHOR-LIKE PROTEIN"/>
    <property type="match status" value="1"/>
</dbReference>
<feature type="region of interest" description="Disordered" evidence="2">
    <location>
        <begin position="1948"/>
        <end position="2014"/>
    </location>
</feature>
<feature type="compositionally biased region" description="Basic and acidic residues" evidence="2">
    <location>
        <begin position="3696"/>
        <end position="3714"/>
    </location>
</feature>
<feature type="region of interest" description="Disordered" evidence="2">
    <location>
        <begin position="3696"/>
        <end position="3724"/>
    </location>
</feature>
<feature type="compositionally biased region" description="Basic and acidic residues" evidence="2">
    <location>
        <begin position="6474"/>
        <end position="6498"/>
    </location>
</feature>
<feature type="region of interest" description="Disordered" evidence="2">
    <location>
        <begin position="4448"/>
        <end position="4479"/>
    </location>
</feature>
<feature type="compositionally biased region" description="Basic and acidic residues" evidence="2">
    <location>
        <begin position="6292"/>
        <end position="6312"/>
    </location>
</feature>
<feature type="compositionally biased region" description="Basic and acidic residues" evidence="2">
    <location>
        <begin position="5342"/>
        <end position="5367"/>
    </location>
</feature>
<feature type="compositionally biased region" description="Basic and acidic residues" evidence="2">
    <location>
        <begin position="566"/>
        <end position="595"/>
    </location>
</feature>
<feature type="region of interest" description="Disordered" evidence="2">
    <location>
        <begin position="2929"/>
        <end position="3044"/>
    </location>
</feature>
<dbReference type="PANTHER" id="PTHR35511:SF2">
    <property type="entry name" value="A-KINASE ANCHOR-LIKE PROTEIN"/>
    <property type="match status" value="1"/>
</dbReference>
<dbReference type="EMBL" id="CM031827">
    <property type="protein sequence ID" value="KAG6720038.1"/>
    <property type="molecule type" value="Genomic_DNA"/>
</dbReference>
<feature type="region of interest" description="Disordered" evidence="2">
    <location>
        <begin position="1356"/>
        <end position="1391"/>
    </location>
</feature>
<feature type="region of interest" description="Disordered" evidence="2">
    <location>
        <begin position="6539"/>
        <end position="6585"/>
    </location>
</feature>